<keyword evidence="3" id="KW-1185">Reference proteome</keyword>
<dbReference type="AlphaFoldDB" id="A0A7J5Z631"/>
<dbReference type="Proteomes" id="UP000518266">
    <property type="component" value="Unassembled WGS sequence"/>
</dbReference>
<evidence type="ECO:0000313" key="2">
    <source>
        <dbReference type="EMBL" id="KAF3857205.1"/>
    </source>
</evidence>
<accession>A0A7J5Z631</accession>
<name>A0A7J5Z631_DISMA</name>
<feature type="region of interest" description="Disordered" evidence="1">
    <location>
        <begin position="16"/>
        <end position="41"/>
    </location>
</feature>
<gene>
    <name evidence="2" type="ORF">F7725_009064</name>
</gene>
<reference evidence="2 3" key="1">
    <citation type="submission" date="2020-03" db="EMBL/GenBank/DDBJ databases">
        <title>Dissostichus mawsoni Genome sequencing and assembly.</title>
        <authorList>
            <person name="Park H."/>
        </authorList>
    </citation>
    <scope>NUCLEOTIDE SEQUENCE [LARGE SCALE GENOMIC DNA]</scope>
    <source>
        <strain evidence="2">DM0001</strain>
        <tissue evidence="2">Muscle</tissue>
    </source>
</reference>
<sequence>MSEKKEQGNWRCALLHLDPRPSSSSSEALSGLDPPVGGAGEGVRLTNAWGDGGGRKLLMRAASSLILEDLPASLLLSSFFLPNLDNTKRDTNAKRLLNDRYGYNVAAGTDNPLQGTSPHCYRRGRGLNPNLLALASIRAAVKPH</sequence>
<organism evidence="2 3">
    <name type="scientific">Dissostichus mawsoni</name>
    <name type="common">Antarctic cod</name>
    <dbReference type="NCBI Taxonomy" id="36200"/>
    <lineage>
        <taxon>Eukaryota</taxon>
        <taxon>Metazoa</taxon>
        <taxon>Chordata</taxon>
        <taxon>Craniata</taxon>
        <taxon>Vertebrata</taxon>
        <taxon>Euteleostomi</taxon>
        <taxon>Actinopterygii</taxon>
        <taxon>Neopterygii</taxon>
        <taxon>Teleostei</taxon>
        <taxon>Neoteleostei</taxon>
        <taxon>Acanthomorphata</taxon>
        <taxon>Eupercaria</taxon>
        <taxon>Perciformes</taxon>
        <taxon>Notothenioidei</taxon>
        <taxon>Nototheniidae</taxon>
        <taxon>Dissostichus</taxon>
    </lineage>
</organism>
<comment type="caution">
    <text evidence="2">The sequence shown here is derived from an EMBL/GenBank/DDBJ whole genome shotgun (WGS) entry which is preliminary data.</text>
</comment>
<dbReference type="EMBL" id="JAAKFY010000005">
    <property type="protein sequence ID" value="KAF3857205.1"/>
    <property type="molecule type" value="Genomic_DNA"/>
</dbReference>
<evidence type="ECO:0000256" key="1">
    <source>
        <dbReference type="SAM" id="MobiDB-lite"/>
    </source>
</evidence>
<protein>
    <submittedName>
        <fullName evidence="2">Uncharacterized protein</fullName>
    </submittedName>
</protein>
<evidence type="ECO:0000313" key="3">
    <source>
        <dbReference type="Proteomes" id="UP000518266"/>
    </source>
</evidence>
<proteinExistence type="predicted"/>